<dbReference type="GO" id="GO:0061927">
    <property type="term" value="C:TOC-TIC supercomplex I"/>
    <property type="evidence" value="ECO:0007669"/>
    <property type="project" value="TreeGrafter"/>
</dbReference>
<comment type="caution">
    <text evidence="3">The sequence shown here is derived from an EMBL/GenBank/DDBJ whole genome shotgun (WGS) entry which is preliminary data.</text>
</comment>
<dbReference type="PANTHER" id="PTHR34935">
    <property type="entry name" value="PROTEIN TIC110, CHLOROPLASTIC"/>
    <property type="match status" value="1"/>
</dbReference>
<keyword evidence="4" id="KW-1185">Reference proteome</keyword>
<keyword evidence="2" id="KW-0732">Signal</keyword>
<evidence type="ECO:0000256" key="1">
    <source>
        <dbReference type="SAM" id="Phobius"/>
    </source>
</evidence>
<keyword evidence="1" id="KW-1133">Transmembrane helix</keyword>
<accession>A0A0M0K8L4</accession>
<dbReference type="GO" id="GO:0045037">
    <property type="term" value="P:protein import into chloroplast stroma"/>
    <property type="evidence" value="ECO:0007669"/>
    <property type="project" value="TreeGrafter"/>
</dbReference>
<dbReference type="InterPro" id="IPR031610">
    <property type="entry name" value="TIC110"/>
</dbReference>
<dbReference type="PANTHER" id="PTHR34935:SF3">
    <property type="entry name" value="PROTEIN TIC110, CHLOROPLASTIC"/>
    <property type="match status" value="1"/>
</dbReference>
<feature type="chain" id="PRO_5005602537" evidence="2">
    <location>
        <begin position="19"/>
        <end position="713"/>
    </location>
</feature>
<evidence type="ECO:0000256" key="2">
    <source>
        <dbReference type="SAM" id="SignalP"/>
    </source>
</evidence>
<keyword evidence="1" id="KW-0472">Membrane</keyword>
<feature type="transmembrane region" description="Helical" evidence="1">
    <location>
        <begin position="111"/>
        <end position="131"/>
    </location>
</feature>
<protein>
    <submittedName>
        <fullName evidence="3">Iap100 protein</fullName>
    </submittedName>
</protein>
<feature type="signal peptide" evidence="2">
    <location>
        <begin position="1"/>
        <end position="18"/>
    </location>
</feature>
<gene>
    <name evidence="3" type="ORF">Ctob_008723</name>
</gene>
<dbReference type="EMBL" id="JWZX01001039">
    <property type="protein sequence ID" value="KOO34937.1"/>
    <property type="molecule type" value="Genomic_DNA"/>
</dbReference>
<name>A0A0M0K8L4_9EUKA</name>
<keyword evidence="1" id="KW-0812">Transmembrane</keyword>
<sequence>MAASRRTAALCLLPCCAAAFQGSPAAAVGSTRRPAVRHLGAGVIGPATPLPAIAAIATATGESAACVQRSHSARMFSEPPPTAADDEDDVFAQISAQLTPMQKRLRGIGPFAMGVTTNGVTVLSALIAWFLTPPAGRIASLGSLLGGGVAGSLVSKSLTKQRKAVVPAVIADMVREVGLQGLKPADVAKLQERYDVNPAEFEAQLSEVYRKYLRMLLDSEENTPAQISQLGQLRRGIGLRWNATEAVHEQTVQAFLKESELTLEAHAPDSLPAELSALLWLSSGLFSTSKGQASTEAVQQALQLDGREAARLVASVSTPFYRQAVTRAVGKYNRTEAPEKLRTARGALCLSEQAAAAVHAEIYDAQLRVLLPDGSARLDEAAMELLGELEGILQVRSASTRLQAVTQPLFVEALKTTLEQAYDSMATKPSAVRVWGTLALRQAELALPTEVAQASVTEEARRLLTRRLANAAELHAKGLSATGQAELVKLVQYAQFLGEMMTVSGGFGTTPAADLASRYLGALPLPAEAEASAAALQEAARGVPELEALQSLLTSMLCLSDPAYASARQQYSAQLDATLDGGRFDEAAGSRLDALAAQLGLPPALAQKLGVDAYYGWLVDTTETCDTSGSCTARLEACAAVRSTLRVGLAALGELHANTGVDEMLLSTVVGQLLEEEAPLTAAAEQTIAYLERQLGARPGVVAAILAGAADAD</sequence>
<evidence type="ECO:0000313" key="4">
    <source>
        <dbReference type="Proteomes" id="UP000037460"/>
    </source>
</evidence>
<organism evidence="3 4">
    <name type="scientific">Chrysochromulina tobinii</name>
    <dbReference type="NCBI Taxonomy" id="1460289"/>
    <lineage>
        <taxon>Eukaryota</taxon>
        <taxon>Haptista</taxon>
        <taxon>Haptophyta</taxon>
        <taxon>Prymnesiophyceae</taxon>
        <taxon>Prymnesiales</taxon>
        <taxon>Chrysochromulinaceae</taxon>
        <taxon>Chrysochromulina</taxon>
    </lineage>
</organism>
<evidence type="ECO:0000313" key="3">
    <source>
        <dbReference type="EMBL" id="KOO34937.1"/>
    </source>
</evidence>
<proteinExistence type="predicted"/>
<reference evidence="4" key="1">
    <citation type="journal article" date="2015" name="PLoS Genet.">
        <title>Genome Sequence and Transcriptome Analyses of Chrysochromulina tobin: Metabolic Tools for Enhanced Algal Fitness in the Prominent Order Prymnesiales (Haptophyceae).</title>
        <authorList>
            <person name="Hovde B.T."/>
            <person name="Deodato C.R."/>
            <person name="Hunsperger H.M."/>
            <person name="Ryken S.A."/>
            <person name="Yost W."/>
            <person name="Jha R.K."/>
            <person name="Patterson J."/>
            <person name="Monnat R.J. Jr."/>
            <person name="Barlow S.B."/>
            <person name="Starkenburg S.R."/>
            <person name="Cattolico R.A."/>
        </authorList>
    </citation>
    <scope>NUCLEOTIDE SEQUENCE</scope>
    <source>
        <strain evidence="4">CCMP291</strain>
    </source>
</reference>
<dbReference type="Proteomes" id="UP000037460">
    <property type="component" value="Unassembled WGS sequence"/>
</dbReference>
<dbReference type="AlphaFoldDB" id="A0A0M0K8L4"/>